<comment type="cofactor">
    <cofactor evidence="1">
        <name>Mg(2+)</name>
        <dbReference type="ChEBI" id="CHEBI:18420"/>
    </cofactor>
</comment>
<dbReference type="Pfam" id="PF08774">
    <property type="entry name" value="VRR_NUC"/>
    <property type="match status" value="1"/>
</dbReference>
<dbReference type="Gene3D" id="3.40.1350.10">
    <property type="match status" value="1"/>
</dbReference>
<gene>
    <name evidence="5" type="ORF">GRAN_1560</name>
</gene>
<evidence type="ECO:0000256" key="3">
    <source>
        <dbReference type="ARBA" id="ARBA00022801"/>
    </source>
</evidence>
<dbReference type="AlphaFoldDB" id="A0A4Q0T6H7"/>
<feature type="domain" description="VRR-NUC" evidence="4">
    <location>
        <begin position="6"/>
        <end position="76"/>
    </location>
</feature>
<keyword evidence="6" id="KW-1185">Reference proteome</keyword>
<evidence type="ECO:0000256" key="2">
    <source>
        <dbReference type="ARBA" id="ARBA00022722"/>
    </source>
</evidence>
<dbReference type="GO" id="GO:0004518">
    <property type="term" value="F:nuclease activity"/>
    <property type="evidence" value="ECO:0007669"/>
    <property type="project" value="UniProtKB-KW"/>
</dbReference>
<dbReference type="SMART" id="SM00990">
    <property type="entry name" value="VRR_NUC"/>
    <property type="match status" value="1"/>
</dbReference>
<evidence type="ECO:0000256" key="1">
    <source>
        <dbReference type="ARBA" id="ARBA00001946"/>
    </source>
</evidence>
<keyword evidence="3" id="KW-0378">Hydrolase</keyword>
<comment type="caution">
    <text evidence="5">The sequence shown here is derived from an EMBL/GenBank/DDBJ whole genome shotgun (WGS) entry which is preliminary data.</text>
</comment>
<keyword evidence="2" id="KW-0540">Nuclease</keyword>
<dbReference type="GO" id="GO:0016788">
    <property type="term" value="F:hydrolase activity, acting on ester bonds"/>
    <property type="evidence" value="ECO:0007669"/>
    <property type="project" value="InterPro"/>
</dbReference>
<dbReference type="InterPro" id="IPR011856">
    <property type="entry name" value="tRNA_endonuc-like_dom_sf"/>
</dbReference>
<reference evidence="6" key="2">
    <citation type="submission" date="2019-02" db="EMBL/GenBank/DDBJ databases">
        <title>Granulicella sibirica sp. nov., a psychrotolerant acidobacterium isolated from an organic soil layer in forested tundra, West Siberia.</title>
        <authorList>
            <person name="Oshkin I.Y."/>
            <person name="Kulichevskaya I.S."/>
            <person name="Rijpstra W.I.C."/>
            <person name="Sinninghe Damste J.S."/>
            <person name="Rakitin A.L."/>
            <person name="Ravin N.V."/>
            <person name="Dedysh S.N."/>
        </authorList>
    </citation>
    <scope>NUCLEOTIDE SEQUENCE [LARGE SCALE GENOMIC DNA]</scope>
    <source>
        <strain evidence="6">AF10</strain>
    </source>
</reference>
<proteinExistence type="predicted"/>
<sequence length="95" mass="10250">MFCHVMNEGKRGWKAQRDLKNPGVLAGIPDLLIFWRGITTFIELKTPKGVLSTNQKSVHQCLSATGFAVYVCKSLADVSSALTRSSVPLSATIAA</sequence>
<dbReference type="GO" id="GO:0003676">
    <property type="term" value="F:nucleic acid binding"/>
    <property type="evidence" value="ECO:0007669"/>
    <property type="project" value="InterPro"/>
</dbReference>
<reference evidence="5 6" key="1">
    <citation type="submission" date="2018-11" db="EMBL/GenBank/DDBJ databases">
        <authorList>
            <person name="Mardanov A.V."/>
            <person name="Ravin N.V."/>
            <person name="Dedysh S.N."/>
        </authorList>
    </citation>
    <scope>NUCLEOTIDE SEQUENCE [LARGE SCALE GENOMIC DNA]</scope>
    <source>
        <strain evidence="5 6">AF10</strain>
    </source>
</reference>
<name>A0A4Q0T6H7_9BACT</name>
<dbReference type="Proteomes" id="UP000289437">
    <property type="component" value="Unassembled WGS sequence"/>
</dbReference>
<evidence type="ECO:0000313" key="6">
    <source>
        <dbReference type="Proteomes" id="UP000289437"/>
    </source>
</evidence>
<accession>A0A4Q0T6H7</accession>
<protein>
    <recommendedName>
        <fullName evidence="4">VRR-NUC domain-containing protein</fullName>
    </recommendedName>
</protein>
<evidence type="ECO:0000313" key="5">
    <source>
        <dbReference type="EMBL" id="RXH58250.1"/>
    </source>
</evidence>
<dbReference type="InterPro" id="IPR014883">
    <property type="entry name" value="VRR_NUC"/>
</dbReference>
<evidence type="ECO:0000259" key="4">
    <source>
        <dbReference type="SMART" id="SM00990"/>
    </source>
</evidence>
<dbReference type="EMBL" id="RDSM01000001">
    <property type="protein sequence ID" value="RXH58250.1"/>
    <property type="molecule type" value="Genomic_DNA"/>
</dbReference>
<organism evidence="5 6">
    <name type="scientific">Granulicella sibirica</name>
    <dbReference type="NCBI Taxonomy" id="2479048"/>
    <lineage>
        <taxon>Bacteria</taxon>
        <taxon>Pseudomonadati</taxon>
        <taxon>Acidobacteriota</taxon>
        <taxon>Terriglobia</taxon>
        <taxon>Terriglobales</taxon>
        <taxon>Acidobacteriaceae</taxon>
        <taxon>Granulicella</taxon>
    </lineage>
</organism>